<dbReference type="AlphaFoldDB" id="A0A0W0SP88"/>
<dbReference type="STRING" id="29422.Lbru_0972"/>
<dbReference type="Proteomes" id="UP000054742">
    <property type="component" value="Unassembled WGS sequence"/>
</dbReference>
<dbReference type="EMBL" id="LNXV01000007">
    <property type="protein sequence ID" value="KTC85176.1"/>
    <property type="molecule type" value="Genomic_DNA"/>
</dbReference>
<protein>
    <submittedName>
        <fullName evidence="1">Uncharacterized protein</fullName>
    </submittedName>
</protein>
<name>A0A0W0SP88_9GAMM</name>
<dbReference type="PATRIC" id="fig|29422.6.peg.1024"/>
<proteinExistence type="predicted"/>
<organism evidence="1 2">
    <name type="scientific">Legionella brunensis</name>
    <dbReference type="NCBI Taxonomy" id="29422"/>
    <lineage>
        <taxon>Bacteria</taxon>
        <taxon>Pseudomonadati</taxon>
        <taxon>Pseudomonadota</taxon>
        <taxon>Gammaproteobacteria</taxon>
        <taxon>Legionellales</taxon>
        <taxon>Legionellaceae</taxon>
        <taxon>Legionella</taxon>
    </lineage>
</organism>
<comment type="caution">
    <text evidence="1">The sequence shown here is derived from an EMBL/GenBank/DDBJ whole genome shotgun (WGS) entry which is preliminary data.</text>
</comment>
<keyword evidence="2" id="KW-1185">Reference proteome</keyword>
<sequence length="115" mass="13937">MDNDQIITDSNCIVGFLSRKYNIDLDDRLTENNLHFLVTRILDNHLYLVIPYSRWQDERFWPLFKAEFLKQFPQFSEDSLTNSRNYNIEKYQYHGISHYSQEDVYQSGIEDFKNN</sequence>
<evidence type="ECO:0000313" key="1">
    <source>
        <dbReference type="EMBL" id="KTC85176.1"/>
    </source>
</evidence>
<gene>
    <name evidence="1" type="ORF">Lbru_0972</name>
</gene>
<reference evidence="1 2" key="1">
    <citation type="submission" date="2015-11" db="EMBL/GenBank/DDBJ databases">
        <title>Genomic analysis of 38 Legionella species identifies large and diverse effector repertoires.</title>
        <authorList>
            <person name="Burstein D."/>
            <person name="Amaro F."/>
            <person name="Zusman T."/>
            <person name="Lifshitz Z."/>
            <person name="Cohen O."/>
            <person name="Gilbert J.A."/>
            <person name="Pupko T."/>
            <person name="Shuman H.A."/>
            <person name="Segal G."/>
        </authorList>
    </citation>
    <scope>NUCLEOTIDE SEQUENCE [LARGE SCALE GENOMIC DNA]</scope>
    <source>
        <strain evidence="1 2">ATCC 43878</strain>
    </source>
</reference>
<accession>A0A0W0SP88</accession>
<evidence type="ECO:0000313" key="2">
    <source>
        <dbReference type="Proteomes" id="UP000054742"/>
    </source>
</evidence>